<proteinExistence type="predicted"/>
<accession>A0ABU8V9U6</accession>
<feature type="domain" description="Oxo-4-hydroxy-4-carboxy-5-ureidoimidazoline decarboxylase" evidence="7">
    <location>
        <begin position="17"/>
        <end position="170"/>
    </location>
</feature>
<evidence type="ECO:0000256" key="4">
    <source>
        <dbReference type="ARBA" id="ARBA00022631"/>
    </source>
</evidence>
<keyword evidence="6 8" id="KW-0456">Lyase</keyword>
<dbReference type="InterPro" id="IPR017580">
    <property type="entry name" value="OHCU_decarboxylase-1"/>
</dbReference>
<dbReference type="NCBIfam" id="TIGR03164">
    <property type="entry name" value="UHCUDC"/>
    <property type="match status" value="1"/>
</dbReference>
<dbReference type="InterPro" id="IPR018020">
    <property type="entry name" value="OHCU_decarboxylase"/>
</dbReference>
<sequence>MSAVLSSHDALTLADINQLDRVRFVAALGGVFEHSPWVATQAWAERPFASIDHLHRTMIGVVRATSREVRIDFLRMHPELAGKEAQAGTMTDHSTAEQAGLNALTRDELQTLRRLNAEYAAKHGFPFIIAVLKNTRSQIFEALRTRTGRDTDTELDAAIEQISIITRLRLGRLLAH</sequence>
<dbReference type="InterPro" id="IPR036778">
    <property type="entry name" value="OHCU_decarboxylase_sf"/>
</dbReference>
<evidence type="ECO:0000256" key="1">
    <source>
        <dbReference type="ARBA" id="ARBA00001163"/>
    </source>
</evidence>
<comment type="pathway">
    <text evidence="2">Purine metabolism; urate degradation; (S)-allantoin from urate: step 3/3.</text>
</comment>
<dbReference type="EMBL" id="JBBKZU010000001">
    <property type="protein sequence ID" value="MEJ8810251.1"/>
    <property type="molecule type" value="Genomic_DNA"/>
</dbReference>
<comment type="catalytic activity">
    <reaction evidence="1">
        <text>5-hydroxy-2-oxo-4-ureido-2,5-dihydro-1H-imidazole-5-carboxylate + H(+) = (S)-allantoin + CO2</text>
        <dbReference type="Rhea" id="RHEA:26301"/>
        <dbReference type="ChEBI" id="CHEBI:15378"/>
        <dbReference type="ChEBI" id="CHEBI:15678"/>
        <dbReference type="ChEBI" id="CHEBI:16526"/>
        <dbReference type="ChEBI" id="CHEBI:58639"/>
        <dbReference type="EC" id="4.1.1.97"/>
    </reaction>
</comment>
<dbReference type="RefSeq" id="WP_340355544.1">
    <property type="nucleotide sequence ID" value="NZ_JBBKZU010000001.1"/>
</dbReference>
<name>A0ABU8V9U6_9BURK</name>
<evidence type="ECO:0000313" key="8">
    <source>
        <dbReference type="EMBL" id="MEJ8810251.1"/>
    </source>
</evidence>
<dbReference type="PANTHER" id="PTHR43466:SF1">
    <property type="entry name" value="2-OXO-4-HYDROXY-4-CARBOXY-5-UREIDOIMIDAZOLINE DECARBOXYLASE-RELATED"/>
    <property type="match status" value="1"/>
</dbReference>
<dbReference type="GO" id="GO:0051997">
    <property type="term" value="F:2-oxo-4-hydroxy-4-carboxy-5-ureidoimidazoline decarboxylase activity"/>
    <property type="evidence" value="ECO:0007669"/>
    <property type="project" value="UniProtKB-EC"/>
</dbReference>
<evidence type="ECO:0000313" key="9">
    <source>
        <dbReference type="Proteomes" id="UP001365846"/>
    </source>
</evidence>
<organism evidence="8 9">
    <name type="scientific">Variovorax ureilyticus</name>
    <dbReference type="NCBI Taxonomy" id="1836198"/>
    <lineage>
        <taxon>Bacteria</taxon>
        <taxon>Pseudomonadati</taxon>
        <taxon>Pseudomonadota</taxon>
        <taxon>Betaproteobacteria</taxon>
        <taxon>Burkholderiales</taxon>
        <taxon>Comamonadaceae</taxon>
        <taxon>Variovorax</taxon>
    </lineage>
</organism>
<dbReference type="Gene3D" id="1.10.3330.10">
    <property type="entry name" value="Oxo-4-hydroxy-4-carboxy-5-ureidoimidazoline decarboxylase"/>
    <property type="match status" value="1"/>
</dbReference>
<dbReference type="Pfam" id="PF09349">
    <property type="entry name" value="OHCU_decarbox"/>
    <property type="match status" value="1"/>
</dbReference>
<dbReference type="EC" id="4.1.1.97" evidence="3"/>
<dbReference type="PANTHER" id="PTHR43466">
    <property type="entry name" value="2-OXO-4-HYDROXY-4-CARBOXY-5-UREIDOIMIDAZOLINE DECARBOXYLASE-RELATED"/>
    <property type="match status" value="1"/>
</dbReference>
<evidence type="ECO:0000256" key="6">
    <source>
        <dbReference type="ARBA" id="ARBA00023239"/>
    </source>
</evidence>
<protein>
    <recommendedName>
        <fullName evidence="3">2-oxo-4-hydroxy-4-carboxy-5-ureidoimidazoline decarboxylase</fullName>
        <ecNumber evidence="3">4.1.1.97</ecNumber>
    </recommendedName>
</protein>
<keyword evidence="5" id="KW-0210">Decarboxylase</keyword>
<evidence type="ECO:0000259" key="7">
    <source>
        <dbReference type="Pfam" id="PF09349"/>
    </source>
</evidence>
<evidence type="ECO:0000256" key="5">
    <source>
        <dbReference type="ARBA" id="ARBA00022793"/>
    </source>
</evidence>
<evidence type="ECO:0000256" key="3">
    <source>
        <dbReference type="ARBA" id="ARBA00012257"/>
    </source>
</evidence>
<comment type="caution">
    <text evidence="8">The sequence shown here is derived from an EMBL/GenBank/DDBJ whole genome shotgun (WGS) entry which is preliminary data.</text>
</comment>
<reference evidence="8 9" key="1">
    <citation type="submission" date="2024-03" db="EMBL/GenBank/DDBJ databases">
        <title>Novel species of the genus Variovorax.</title>
        <authorList>
            <person name="Liu Q."/>
            <person name="Xin Y.-H."/>
        </authorList>
    </citation>
    <scope>NUCLEOTIDE SEQUENCE [LARGE SCALE GENOMIC DNA]</scope>
    <source>
        <strain evidence="8 9">KACC 18899</strain>
    </source>
</reference>
<keyword evidence="9" id="KW-1185">Reference proteome</keyword>
<dbReference type="SUPFAM" id="SSF158694">
    <property type="entry name" value="UraD-Like"/>
    <property type="match status" value="1"/>
</dbReference>
<evidence type="ECO:0000256" key="2">
    <source>
        <dbReference type="ARBA" id="ARBA00004754"/>
    </source>
</evidence>
<dbReference type="Proteomes" id="UP001365846">
    <property type="component" value="Unassembled WGS sequence"/>
</dbReference>
<keyword evidence="4" id="KW-0659">Purine metabolism</keyword>
<gene>
    <name evidence="8" type="primary">uraD</name>
    <name evidence="8" type="ORF">WKW77_04180</name>
</gene>